<protein>
    <submittedName>
        <fullName evidence="2">Uncharacterized protein</fullName>
    </submittedName>
</protein>
<gene>
    <name evidence="2" type="ORF">Baya_12012</name>
</gene>
<dbReference type="EMBL" id="VCAZ01000099">
    <property type="protein sequence ID" value="TSS11543.1"/>
    <property type="molecule type" value="Genomic_DNA"/>
</dbReference>
<feature type="compositionally biased region" description="Basic and acidic residues" evidence="1">
    <location>
        <begin position="11"/>
        <end position="20"/>
    </location>
</feature>
<keyword evidence="3" id="KW-1185">Reference proteome</keyword>
<evidence type="ECO:0000313" key="2">
    <source>
        <dbReference type="EMBL" id="TSS11543.1"/>
    </source>
</evidence>
<comment type="caution">
    <text evidence="2">The sequence shown here is derived from an EMBL/GenBank/DDBJ whole genome shotgun (WGS) entry which is preliminary data.</text>
</comment>
<dbReference type="Proteomes" id="UP000319801">
    <property type="component" value="Unassembled WGS sequence"/>
</dbReference>
<reference evidence="2 3" key="1">
    <citation type="journal article" date="2019" name="Genome Biol. Evol.">
        <title>Whole-Genome Sequencing of the Giant Devil Catfish, Bagarius yarrelli.</title>
        <authorList>
            <person name="Jiang W."/>
            <person name="Lv Y."/>
            <person name="Cheng L."/>
            <person name="Yang K."/>
            <person name="Chao B."/>
            <person name="Wang X."/>
            <person name="Li Y."/>
            <person name="Pan X."/>
            <person name="You X."/>
            <person name="Zhang Y."/>
            <person name="Yang J."/>
            <person name="Li J."/>
            <person name="Zhang X."/>
            <person name="Liu S."/>
            <person name="Sun C."/>
            <person name="Yang J."/>
            <person name="Shi Q."/>
        </authorList>
    </citation>
    <scope>NUCLEOTIDE SEQUENCE [LARGE SCALE GENOMIC DNA]</scope>
    <source>
        <strain evidence="2">JWS20170419001</strain>
        <tissue evidence="2">Muscle</tissue>
    </source>
</reference>
<sequence>MSSAALEEPDEKALDRQGRCQEKKSGYVISGFAQQTHPAMPVSFGRRELSYMTAQQS</sequence>
<evidence type="ECO:0000256" key="1">
    <source>
        <dbReference type="SAM" id="MobiDB-lite"/>
    </source>
</evidence>
<proteinExistence type="predicted"/>
<dbReference type="AlphaFoldDB" id="A0A556V268"/>
<evidence type="ECO:0000313" key="3">
    <source>
        <dbReference type="Proteomes" id="UP000319801"/>
    </source>
</evidence>
<feature type="region of interest" description="Disordered" evidence="1">
    <location>
        <begin position="1"/>
        <end position="20"/>
    </location>
</feature>
<organism evidence="2 3">
    <name type="scientific">Bagarius yarrelli</name>
    <name type="common">Goonch</name>
    <name type="synonym">Bagrus yarrelli</name>
    <dbReference type="NCBI Taxonomy" id="175774"/>
    <lineage>
        <taxon>Eukaryota</taxon>
        <taxon>Metazoa</taxon>
        <taxon>Chordata</taxon>
        <taxon>Craniata</taxon>
        <taxon>Vertebrata</taxon>
        <taxon>Euteleostomi</taxon>
        <taxon>Actinopterygii</taxon>
        <taxon>Neopterygii</taxon>
        <taxon>Teleostei</taxon>
        <taxon>Ostariophysi</taxon>
        <taxon>Siluriformes</taxon>
        <taxon>Sisoridae</taxon>
        <taxon>Sisorinae</taxon>
        <taxon>Bagarius</taxon>
    </lineage>
</organism>
<accession>A0A556V268</accession>
<name>A0A556V268_BAGYA</name>